<dbReference type="EMBL" id="UIHC01000014">
    <property type="protein sequence ID" value="SUZ32063.1"/>
    <property type="molecule type" value="Genomic_DNA"/>
</dbReference>
<dbReference type="InterPro" id="IPR052157">
    <property type="entry name" value="BCAA_transport_permease"/>
</dbReference>
<feature type="transmembrane region" description="Helical" evidence="9">
    <location>
        <begin position="136"/>
        <end position="159"/>
    </location>
</feature>
<gene>
    <name evidence="10" type="ORF">ROE7235_01815</name>
</gene>
<protein>
    <recommendedName>
        <fullName evidence="12">High-affinity branched-chain amino acid transport system permease protein LivH</fullName>
    </recommendedName>
</protein>
<organism evidence="10 11">
    <name type="scientific">Roseinatronobacter ekhonensis</name>
    <dbReference type="NCBI Taxonomy" id="254356"/>
    <lineage>
        <taxon>Bacteria</taxon>
        <taxon>Pseudomonadati</taxon>
        <taxon>Pseudomonadota</taxon>
        <taxon>Alphaproteobacteria</taxon>
        <taxon>Rhodobacterales</taxon>
        <taxon>Paracoccaceae</taxon>
        <taxon>Roseinatronobacter</taxon>
    </lineage>
</organism>
<keyword evidence="3" id="KW-1003">Cell membrane</keyword>
<reference evidence="11" key="1">
    <citation type="submission" date="2018-08" db="EMBL/GenBank/DDBJ databases">
        <authorList>
            <person name="Rodrigo-Torres L."/>
            <person name="Arahal R. D."/>
            <person name="Lucena T."/>
        </authorList>
    </citation>
    <scope>NUCLEOTIDE SEQUENCE [LARGE SCALE GENOMIC DNA]</scope>
    <source>
        <strain evidence="11">CECT 7235</strain>
    </source>
</reference>
<dbReference type="PANTHER" id="PTHR11795">
    <property type="entry name" value="BRANCHED-CHAIN AMINO ACID TRANSPORT SYSTEM PERMEASE PROTEIN LIVH"/>
    <property type="match status" value="1"/>
</dbReference>
<evidence type="ECO:0000256" key="9">
    <source>
        <dbReference type="SAM" id="Phobius"/>
    </source>
</evidence>
<keyword evidence="6 9" id="KW-1133">Transmembrane helix</keyword>
<dbReference type="GO" id="GO:0005886">
    <property type="term" value="C:plasma membrane"/>
    <property type="evidence" value="ECO:0007669"/>
    <property type="project" value="UniProtKB-SubCell"/>
</dbReference>
<sequence>MLIVDAIFIGLLEASPLILAAMGFTLIFYLNGFMNIAYAESITFGAYFAILFNVVLGAHFYVALLPSMLLSGAMSVAVYLAIFRPALNRGVGPTEMIILSVGVSFLLRYGLILIVGPENLFLNEPSIVYMQVLGLGATNLQLVALALVFAMAGILYWMVYYTGLGEQMRGLANNRELAMASGINPHVTSMAIWFIAGCAGGMSGVFSGVFAQVTPYMGWNVILITMLVTIVAGVGSVRGAFVAAVVAGILTAFITLVTKPLYADVVLLLAFIGVLTYRGARTA</sequence>
<evidence type="ECO:0008006" key="12">
    <source>
        <dbReference type="Google" id="ProtNLM"/>
    </source>
</evidence>
<comment type="similarity">
    <text evidence="8">Belongs to the binding-protein-dependent transport system permease family. LivHM subfamily.</text>
</comment>
<evidence type="ECO:0000256" key="6">
    <source>
        <dbReference type="ARBA" id="ARBA00022989"/>
    </source>
</evidence>
<dbReference type="GO" id="GO:0006865">
    <property type="term" value="P:amino acid transport"/>
    <property type="evidence" value="ECO:0007669"/>
    <property type="project" value="UniProtKB-KW"/>
</dbReference>
<evidence type="ECO:0000313" key="10">
    <source>
        <dbReference type="EMBL" id="SUZ32063.1"/>
    </source>
</evidence>
<feature type="transmembrane region" description="Helical" evidence="9">
    <location>
        <begin position="6"/>
        <end position="30"/>
    </location>
</feature>
<evidence type="ECO:0000256" key="1">
    <source>
        <dbReference type="ARBA" id="ARBA00004651"/>
    </source>
</evidence>
<evidence type="ECO:0000256" key="7">
    <source>
        <dbReference type="ARBA" id="ARBA00023136"/>
    </source>
</evidence>
<keyword evidence="5" id="KW-0029">Amino-acid transport</keyword>
<feature type="transmembrane region" description="Helical" evidence="9">
    <location>
        <begin position="262"/>
        <end position="280"/>
    </location>
</feature>
<comment type="subcellular location">
    <subcellularLocation>
        <location evidence="1">Cell membrane</location>
        <topology evidence="1">Multi-pass membrane protein</topology>
    </subcellularLocation>
</comment>
<accession>A0A3B0M8R9</accession>
<evidence type="ECO:0000256" key="4">
    <source>
        <dbReference type="ARBA" id="ARBA00022692"/>
    </source>
</evidence>
<evidence type="ECO:0000313" key="11">
    <source>
        <dbReference type="Proteomes" id="UP000272908"/>
    </source>
</evidence>
<evidence type="ECO:0000256" key="8">
    <source>
        <dbReference type="ARBA" id="ARBA00037998"/>
    </source>
</evidence>
<dbReference type="GO" id="GO:0022857">
    <property type="term" value="F:transmembrane transporter activity"/>
    <property type="evidence" value="ECO:0007669"/>
    <property type="project" value="InterPro"/>
</dbReference>
<keyword evidence="7 9" id="KW-0472">Membrane</keyword>
<feature type="transmembrane region" description="Helical" evidence="9">
    <location>
        <begin position="68"/>
        <end position="87"/>
    </location>
</feature>
<dbReference type="Pfam" id="PF02653">
    <property type="entry name" value="BPD_transp_2"/>
    <property type="match status" value="1"/>
</dbReference>
<keyword evidence="4 9" id="KW-0812">Transmembrane</keyword>
<evidence type="ECO:0000256" key="2">
    <source>
        <dbReference type="ARBA" id="ARBA00022448"/>
    </source>
</evidence>
<dbReference type="AlphaFoldDB" id="A0A3B0M8R9"/>
<dbReference type="OrthoDB" id="9807115at2"/>
<feature type="transmembrane region" description="Helical" evidence="9">
    <location>
        <begin position="216"/>
        <end position="234"/>
    </location>
</feature>
<feature type="transmembrane region" description="Helical" evidence="9">
    <location>
        <begin position="42"/>
        <end position="62"/>
    </location>
</feature>
<keyword evidence="11" id="KW-1185">Reference proteome</keyword>
<keyword evidence="2" id="KW-0813">Transport</keyword>
<dbReference type="RefSeq" id="WP_121094790.1">
    <property type="nucleotide sequence ID" value="NZ_UIHC01000014.1"/>
</dbReference>
<evidence type="ECO:0000256" key="5">
    <source>
        <dbReference type="ARBA" id="ARBA00022970"/>
    </source>
</evidence>
<dbReference type="Proteomes" id="UP000272908">
    <property type="component" value="Unassembled WGS sequence"/>
</dbReference>
<dbReference type="CDD" id="cd06582">
    <property type="entry name" value="TM_PBP1_LivH_like"/>
    <property type="match status" value="1"/>
</dbReference>
<dbReference type="PANTHER" id="PTHR11795:SF445">
    <property type="entry name" value="AMINO ACID ABC TRANSPORTER PERMEASE PROTEIN"/>
    <property type="match status" value="1"/>
</dbReference>
<feature type="transmembrane region" description="Helical" evidence="9">
    <location>
        <begin position="191"/>
        <end position="210"/>
    </location>
</feature>
<evidence type="ECO:0000256" key="3">
    <source>
        <dbReference type="ARBA" id="ARBA00022475"/>
    </source>
</evidence>
<feature type="transmembrane region" description="Helical" evidence="9">
    <location>
        <begin position="96"/>
        <end position="116"/>
    </location>
</feature>
<name>A0A3B0M8R9_9RHOB</name>
<proteinExistence type="inferred from homology"/>
<dbReference type="InterPro" id="IPR001851">
    <property type="entry name" value="ABC_transp_permease"/>
</dbReference>